<dbReference type="GO" id="GO:0005525">
    <property type="term" value="F:GTP binding"/>
    <property type="evidence" value="ECO:0007669"/>
    <property type="project" value="UniProtKB-KW"/>
</dbReference>
<feature type="compositionally biased region" description="Basic and acidic residues" evidence="5">
    <location>
        <begin position="325"/>
        <end position="335"/>
    </location>
</feature>
<dbReference type="GO" id="GO:0005938">
    <property type="term" value="C:cell cortex"/>
    <property type="evidence" value="ECO:0007669"/>
    <property type="project" value="UniProtKB-ARBA"/>
</dbReference>
<feature type="domain" description="Septin-type G" evidence="6">
    <location>
        <begin position="22"/>
        <end position="306"/>
    </location>
</feature>
<dbReference type="HOGENOM" id="CLU_017718_7_4_1"/>
<dbReference type="InterPro" id="IPR030379">
    <property type="entry name" value="G_SEPTIN_dom"/>
</dbReference>
<feature type="region of interest" description="Disordered" evidence="5">
    <location>
        <begin position="314"/>
        <end position="335"/>
    </location>
</feature>
<dbReference type="EMBL" id="GL996515">
    <property type="protein sequence ID" value="EGV65038.1"/>
    <property type="molecule type" value="Genomic_DNA"/>
</dbReference>
<sequence>MSFFQDPNASSAALRKKKTLKKSINFSIMVIGESGIGRSTFINSLCGGNSIVPTSSTVDQDPFSKKLTLRHENVELEDNEGHKISLNIIDTPNFANSINCDDDFKVIVDFIRHQYDEVLLEESRVKRNPRFKDGRIHVLLYMINPTSHGLSEIDVKFLLHVNKLVNLIPVIGKSDSLTPEELKENKKLILEDLDSYGINHYKFNEYEYESDYIDEEIIEYNKYLNSLLPFAIIGANEFKPSNAEEDELLKLRVLNPLNSKPINIEMPEYNDFTILKNVLLITHLNEFKEITHEVIYENYRTEALSGKEFQYIDGERVSQPPSSKTDLESVSKDTTEDDYMLKEEQIKLEEERLKKFEERVHQDLINKRNELLQREQELKEIEKRLLAEGLKMNEDGDIVKIDAEA</sequence>
<dbReference type="KEGG" id="cten:18246919"/>
<dbReference type="GeneID" id="18246919"/>
<evidence type="ECO:0000256" key="3">
    <source>
        <dbReference type="ARBA" id="ARBA00023134"/>
    </source>
</evidence>
<dbReference type="PANTHER" id="PTHR18884">
    <property type="entry name" value="SEPTIN"/>
    <property type="match status" value="1"/>
</dbReference>
<dbReference type="OrthoDB" id="416553at2759"/>
<gene>
    <name evidence="7" type="ORF">CANTEDRAFT_113368</name>
</gene>
<keyword evidence="2 4" id="KW-0547">Nucleotide-binding</keyword>
<dbReference type="GO" id="GO:0032156">
    <property type="term" value="C:septin cytoskeleton"/>
    <property type="evidence" value="ECO:0007669"/>
    <property type="project" value="UniProtKB-ARBA"/>
</dbReference>
<evidence type="ECO:0000256" key="1">
    <source>
        <dbReference type="ARBA" id="ARBA00004266"/>
    </source>
</evidence>
<keyword evidence="8" id="KW-1185">Reference proteome</keyword>
<dbReference type="PROSITE" id="PS51719">
    <property type="entry name" value="G_SEPTIN"/>
    <property type="match status" value="1"/>
</dbReference>
<keyword evidence="3 4" id="KW-0342">GTP-binding</keyword>
<evidence type="ECO:0000256" key="5">
    <source>
        <dbReference type="SAM" id="MobiDB-lite"/>
    </source>
</evidence>
<dbReference type="AlphaFoldDB" id="G3B233"/>
<evidence type="ECO:0000313" key="8">
    <source>
        <dbReference type="Proteomes" id="UP000000707"/>
    </source>
</evidence>
<dbReference type="InterPro" id="IPR016491">
    <property type="entry name" value="Septin"/>
</dbReference>
<evidence type="ECO:0000256" key="2">
    <source>
        <dbReference type="ARBA" id="ARBA00022741"/>
    </source>
</evidence>
<dbReference type="CDD" id="cd01850">
    <property type="entry name" value="CDC_Septin"/>
    <property type="match status" value="1"/>
</dbReference>
<proteinExistence type="inferred from homology"/>
<evidence type="ECO:0000259" key="6">
    <source>
        <dbReference type="PROSITE" id="PS51719"/>
    </source>
</evidence>
<dbReference type="GO" id="GO:0005935">
    <property type="term" value="C:cellular bud neck"/>
    <property type="evidence" value="ECO:0007669"/>
    <property type="project" value="UniProtKB-SubCell"/>
</dbReference>
<dbReference type="STRING" id="590646.G3B233"/>
<dbReference type="Proteomes" id="UP000000707">
    <property type="component" value="Unassembled WGS sequence"/>
</dbReference>
<accession>G3B233</accession>
<dbReference type="eggNOG" id="KOG2655">
    <property type="taxonomic scope" value="Eukaryota"/>
</dbReference>
<dbReference type="InterPro" id="IPR027417">
    <property type="entry name" value="P-loop_NTPase"/>
</dbReference>
<dbReference type="EMBL" id="GL996515">
    <property type="protein sequence ID" value="EGV65037.1"/>
    <property type="molecule type" value="Genomic_DNA"/>
</dbReference>
<comment type="subcellular location">
    <subcellularLocation>
        <location evidence="1">Bud neck</location>
    </subcellularLocation>
</comment>
<evidence type="ECO:0000313" key="7">
    <source>
        <dbReference type="EMBL" id="EGV65037.1"/>
    </source>
</evidence>
<reference evidence="7 8" key="1">
    <citation type="journal article" date="2011" name="Proc. Natl. Acad. Sci. U.S.A.">
        <title>Comparative genomics of xylose-fermenting fungi for enhanced biofuel production.</title>
        <authorList>
            <person name="Wohlbach D.J."/>
            <person name="Kuo A."/>
            <person name="Sato T.K."/>
            <person name="Potts K.M."/>
            <person name="Salamov A.A."/>
            <person name="LaButti K.M."/>
            <person name="Sun H."/>
            <person name="Clum A."/>
            <person name="Pangilinan J.L."/>
            <person name="Lindquist E.A."/>
            <person name="Lucas S."/>
            <person name="Lapidus A."/>
            <person name="Jin M."/>
            <person name="Gunawan C."/>
            <person name="Balan V."/>
            <person name="Dale B.E."/>
            <person name="Jeffries T.W."/>
            <person name="Zinkel R."/>
            <person name="Barry K.W."/>
            <person name="Grigoriev I.V."/>
            <person name="Gasch A.P."/>
        </authorList>
    </citation>
    <scope>NUCLEOTIDE SEQUENCE [LARGE SCALE GENOMIC DNA]</scope>
    <source>
        <strain evidence="7">ATCC 10573</strain>
        <strain evidence="8">ATCC 10573 / BCRC 21748 / CBS 615 / JCM 9827 / NBRC 10315 / NRRL Y-1498 / VKM Y-70</strain>
    </source>
</reference>
<dbReference type="SUPFAM" id="SSF52540">
    <property type="entry name" value="P-loop containing nucleoside triphosphate hydrolases"/>
    <property type="match status" value="1"/>
</dbReference>
<comment type="similarity">
    <text evidence="4">Belongs to the TRAFAC class TrmE-Era-EngA-EngB-Septin-like GTPase superfamily. Septin GTPase family.</text>
</comment>
<dbReference type="Pfam" id="PF00735">
    <property type="entry name" value="Septin"/>
    <property type="match status" value="1"/>
</dbReference>
<evidence type="ECO:0000256" key="4">
    <source>
        <dbReference type="RuleBase" id="RU004560"/>
    </source>
</evidence>
<name>G3B233_CANTC</name>
<dbReference type="Gene3D" id="3.40.50.300">
    <property type="entry name" value="P-loop containing nucleotide triphosphate hydrolases"/>
    <property type="match status" value="1"/>
</dbReference>
<organism evidence="8">
    <name type="scientific">Candida tenuis (strain ATCC 10573 / BCRC 21748 / CBS 615 / JCM 9827 / NBRC 10315 / NRRL Y-1498 / VKM Y-70)</name>
    <name type="common">Yeast</name>
    <name type="synonym">Yamadazyma tenuis</name>
    <dbReference type="NCBI Taxonomy" id="590646"/>
    <lineage>
        <taxon>Eukaryota</taxon>
        <taxon>Fungi</taxon>
        <taxon>Dikarya</taxon>
        <taxon>Ascomycota</taxon>
        <taxon>Saccharomycotina</taxon>
        <taxon>Pichiomycetes</taxon>
        <taxon>Debaryomycetaceae</taxon>
        <taxon>Yamadazyma</taxon>
    </lineage>
</organism>
<protein>
    <submittedName>
        <fullName evidence="7">Septin</fullName>
    </submittedName>
</protein>
<dbReference type="PIRSF" id="PIRSF006698">
    <property type="entry name" value="Septin"/>
    <property type="match status" value="1"/>
</dbReference>